<dbReference type="EMBL" id="MCFD01000001">
    <property type="protein sequence ID" value="ORX73686.1"/>
    <property type="molecule type" value="Genomic_DNA"/>
</dbReference>
<evidence type="ECO:0000256" key="2">
    <source>
        <dbReference type="ARBA" id="ARBA00010511"/>
    </source>
</evidence>
<dbReference type="AlphaFoldDB" id="A0A1Y1WKG1"/>
<dbReference type="GO" id="GO:0005634">
    <property type="term" value="C:nucleus"/>
    <property type="evidence" value="ECO:0007669"/>
    <property type="project" value="UniProtKB-SubCell"/>
</dbReference>
<organism evidence="7 8">
    <name type="scientific">Linderina pennispora</name>
    <dbReference type="NCBI Taxonomy" id="61395"/>
    <lineage>
        <taxon>Eukaryota</taxon>
        <taxon>Fungi</taxon>
        <taxon>Fungi incertae sedis</taxon>
        <taxon>Zoopagomycota</taxon>
        <taxon>Kickxellomycotina</taxon>
        <taxon>Kickxellomycetes</taxon>
        <taxon>Kickxellales</taxon>
        <taxon>Kickxellaceae</taxon>
        <taxon>Linderina</taxon>
    </lineage>
</organism>
<dbReference type="OrthoDB" id="20900at2759"/>
<dbReference type="PANTHER" id="PTHR34105:SF1">
    <property type="entry name" value="PROLINE-, GLUTAMIC ACID- AND LEUCINE-RICH PROTEIN 1"/>
    <property type="match status" value="1"/>
</dbReference>
<dbReference type="Pfam" id="PF08167">
    <property type="entry name" value="RIX1"/>
    <property type="match status" value="1"/>
</dbReference>
<keyword evidence="8" id="KW-1185">Reference proteome</keyword>
<feature type="region of interest" description="Disordered" evidence="5">
    <location>
        <begin position="401"/>
        <end position="422"/>
    </location>
</feature>
<gene>
    <name evidence="7" type="ORF">DL89DRAFT_263707</name>
</gene>
<dbReference type="PANTHER" id="PTHR34105">
    <property type="entry name" value="PROLINE-, GLUTAMIC ACID- AND LEUCINE-RICH PROTEIN 1"/>
    <property type="match status" value="1"/>
</dbReference>
<feature type="compositionally biased region" description="Basic and acidic residues" evidence="5">
    <location>
        <begin position="591"/>
        <end position="607"/>
    </location>
</feature>
<evidence type="ECO:0000259" key="6">
    <source>
        <dbReference type="Pfam" id="PF08167"/>
    </source>
</evidence>
<sequence length="681" mass="74176">MEFNVQRAERTLSLLTSTYLANTDAVAANLGLVIETFQSQNLLGFTGAHTAPAEVVKRYEGTVHKWLTRINSLATGKTSESRLAGVLLMKYTAEQSPKIFVENASKWMASLLAILGKSEVDPVYEATMETLVGFLDVVREVPELQRDVAAAQVPRVNQTVLALAEKNSELVNWFPTLFRPSIDKTVKLCLKYLTGETAGGKMTVEERWFEYMQLTMGTIDWCIDHIMCVDAGAPESERREFGDLPKLSSDFMASIPQAVDRITGMVELFTALLTRPTSANIAVPIELIVETISRLAFVPLRIANAKTDRAEYSLVPLLAPRIHMAAVHMLAALAVALGDYLQPFLGGIARTVAVINSKLMGSAATQTAVFALIQLYVERFGFGFEFVAHIVSSTNVRGQQQRAAPAPAASKASRKRGSKQVVEEESGSAESLEYALVQLNSVNHSALCVVTAILVNAPTAFTTVQRTQIDGQLLTLLLLQTVNHDRTVFAGRQTDVEYTAQLFECLLASVLSPDPWQKAIVPHRPKIQCVCTRALAAIEPVVHAKLPAQMRGPAPEEEVEMDKSMLDELVQPPQQNTVAEDANAPIQAKRVKLDEPLIEKTREEKEPATAADLPAKKSSQSEPAAKKPVESALPKLPAVPTFKPAASGTPANTSASTKEEESDGEEFPDIVMEGSDSEDED</sequence>
<dbReference type="InterPro" id="IPR016024">
    <property type="entry name" value="ARM-type_fold"/>
</dbReference>
<protein>
    <recommendedName>
        <fullName evidence="3">Pre-rRNA-processing protein RIX1</fullName>
    </recommendedName>
</protein>
<evidence type="ECO:0000313" key="7">
    <source>
        <dbReference type="EMBL" id="ORX73686.1"/>
    </source>
</evidence>
<feature type="region of interest" description="Disordered" evidence="5">
    <location>
        <begin position="575"/>
        <end position="681"/>
    </location>
</feature>
<dbReference type="GO" id="GO:0006364">
    <property type="term" value="P:rRNA processing"/>
    <property type="evidence" value="ECO:0007669"/>
    <property type="project" value="TreeGrafter"/>
</dbReference>
<comment type="subcellular location">
    <subcellularLocation>
        <location evidence="1">Nucleus</location>
    </subcellularLocation>
</comment>
<proteinExistence type="inferred from homology"/>
<dbReference type="GeneID" id="63802600"/>
<reference evidence="7 8" key="1">
    <citation type="submission" date="2016-07" db="EMBL/GenBank/DDBJ databases">
        <title>Pervasive Adenine N6-methylation of Active Genes in Fungi.</title>
        <authorList>
            <consortium name="DOE Joint Genome Institute"/>
            <person name="Mondo S.J."/>
            <person name="Dannebaum R.O."/>
            <person name="Kuo R.C."/>
            <person name="Labutti K."/>
            <person name="Haridas S."/>
            <person name="Kuo A."/>
            <person name="Salamov A."/>
            <person name="Ahrendt S.R."/>
            <person name="Lipzen A."/>
            <person name="Sullivan W."/>
            <person name="Andreopoulos W.B."/>
            <person name="Clum A."/>
            <person name="Lindquist E."/>
            <person name="Daum C."/>
            <person name="Ramamoorthy G.K."/>
            <person name="Gryganskyi A."/>
            <person name="Culley D."/>
            <person name="Magnuson J.K."/>
            <person name="James T.Y."/>
            <person name="O'Malley M.A."/>
            <person name="Stajich J.E."/>
            <person name="Spatafora J.W."/>
            <person name="Visel A."/>
            <person name="Grigoriev I.V."/>
        </authorList>
    </citation>
    <scope>NUCLEOTIDE SEQUENCE [LARGE SCALE GENOMIC DNA]</scope>
    <source>
        <strain evidence="7 8">ATCC 12442</strain>
    </source>
</reference>
<evidence type="ECO:0000256" key="1">
    <source>
        <dbReference type="ARBA" id="ARBA00004123"/>
    </source>
</evidence>
<name>A0A1Y1WKG1_9FUNG</name>
<dbReference type="InterPro" id="IPR012583">
    <property type="entry name" value="RIX1_N"/>
</dbReference>
<dbReference type="STRING" id="61395.A0A1Y1WKG1"/>
<dbReference type="Proteomes" id="UP000193922">
    <property type="component" value="Unassembled WGS sequence"/>
</dbReference>
<evidence type="ECO:0000256" key="3">
    <source>
        <dbReference type="ARBA" id="ARBA00021502"/>
    </source>
</evidence>
<accession>A0A1Y1WKG1</accession>
<dbReference type="RefSeq" id="XP_040746897.1">
    <property type="nucleotide sequence ID" value="XM_040885952.1"/>
</dbReference>
<comment type="similarity">
    <text evidence="2">Belongs to the RIX1/PELP1 family.</text>
</comment>
<keyword evidence="4" id="KW-0539">Nucleus</keyword>
<feature type="compositionally biased region" description="Low complexity" evidence="5">
    <location>
        <begin position="401"/>
        <end position="411"/>
    </location>
</feature>
<evidence type="ECO:0000313" key="8">
    <source>
        <dbReference type="Proteomes" id="UP000193922"/>
    </source>
</evidence>
<feature type="domain" description="Pre-rRNA-processing protein RIX1 N-terminal" evidence="6">
    <location>
        <begin position="22"/>
        <end position="196"/>
    </location>
</feature>
<dbReference type="SUPFAM" id="SSF48371">
    <property type="entry name" value="ARM repeat"/>
    <property type="match status" value="1"/>
</dbReference>
<comment type="caution">
    <text evidence="7">The sequence shown here is derived from an EMBL/GenBank/DDBJ whole genome shotgun (WGS) entry which is preliminary data.</text>
</comment>
<evidence type="ECO:0000256" key="5">
    <source>
        <dbReference type="SAM" id="MobiDB-lite"/>
    </source>
</evidence>
<evidence type="ECO:0000256" key="4">
    <source>
        <dbReference type="ARBA" id="ARBA00023242"/>
    </source>
</evidence>